<gene>
    <name evidence="1" type="ORF">JRQ81_018984</name>
</gene>
<comment type="caution">
    <text evidence="1">The sequence shown here is derived from an EMBL/GenBank/DDBJ whole genome shotgun (WGS) entry which is preliminary data.</text>
</comment>
<reference evidence="1" key="1">
    <citation type="journal article" date="2023" name="DNA Res.">
        <title>Chromosome-level genome assembly of Phrynocephalus forsythii using third-generation DNA sequencing and Hi-C analysis.</title>
        <authorList>
            <person name="Qi Y."/>
            <person name="Zhao W."/>
            <person name="Zhao Y."/>
            <person name="Niu C."/>
            <person name="Cao S."/>
            <person name="Zhang Y."/>
        </authorList>
    </citation>
    <scope>NUCLEOTIDE SEQUENCE</scope>
    <source>
        <tissue evidence="1">Muscle</tissue>
    </source>
</reference>
<dbReference type="AlphaFoldDB" id="A0A9Q1B043"/>
<dbReference type="EMBL" id="JAPFRF010000009">
    <property type="protein sequence ID" value="KAJ7322697.1"/>
    <property type="molecule type" value="Genomic_DNA"/>
</dbReference>
<evidence type="ECO:0000313" key="2">
    <source>
        <dbReference type="Proteomes" id="UP001142489"/>
    </source>
</evidence>
<dbReference type="OrthoDB" id="9886994at2759"/>
<evidence type="ECO:0000313" key="1">
    <source>
        <dbReference type="EMBL" id="KAJ7322697.1"/>
    </source>
</evidence>
<organism evidence="1 2">
    <name type="scientific">Phrynocephalus forsythii</name>
    <dbReference type="NCBI Taxonomy" id="171643"/>
    <lineage>
        <taxon>Eukaryota</taxon>
        <taxon>Metazoa</taxon>
        <taxon>Chordata</taxon>
        <taxon>Craniata</taxon>
        <taxon>Vertebrata</taxon>
        <taxon>Euteleostomi</taxon>
        <taxon>Lepidosauria</taxon>
        <taxon>Squamata</taxon>
        <taxon>Bifurcata</taxon>
        <taxon>Unidentata</taxon>
        <taxon>Episquamata</taxon>
        <taxon>Toxicofera</taxon>
        <taxon>Iguania</taxon>
        <taxon>Acrodonta</taxon>
        <taxon>Agamidae</taxon>
        <taxon>Agaminae</taxon>
        <taxon>Phrynocephalus</taxon>
    </lineage>
</organism>
<proteinExistence type="predicted"/>
<feature type="non-terminal residue" evidence="1">
    <location>
        <position position="1"/>
    </location>
</feature>
<dbReference type="Proteomes" id="UP001142489">
    <property type="component" value="Unassembled WGS sequence"/>
</dbReference>
<accession>A0A9Q1B043</accession>
<keyword evidence="2" id="KW-1185">Reference proteome</keyword>
<sequence>TSNYLCAMEASTRCVMQKFLPFLEALPDDQKTKSLSYHAEVMSLIDYETIAAHHFADAVAKQIAIAVYLLRHAWLCTATITDDARNWIEDSPFDGEVLLPPTTDESLGNILKMRKTARSYSYQGTSG</sequence>
<name>A0A9Q1B043_9SAUR</name>
<protein>
    <submittedName>
        <fullName evidence="1">Uncharacterized protein</fullName>
    </submittedName>
</protein>